<feature type="region of interest" description="Disordered" evidence="1">
    <location>
        <begin position="74"/>
        <end position="145"/>
    </location>
</feature>
<sequence>MVLDVTRPASHEHAQTAYSRISIHRQIRVGSTWCILHLVVCFLFCTRHPASAERFAENTDDNTKNTFNNKRRLHAATKSGFDNNNNNNNNTRGTTATLPHAAHPGQRHPRAAVSCAEGAGPPAVWGGPRTGTLGVSTTENDTGQR</sequence>
<dbReference type="AlphaFoldDB" id="A0A2T7NDM2"/>
<gene>
    <name evidence="2" type="ORF">C0Q70_19728</name>
</gene>
<proteinExistence type="predicted"/>
<organism evidence="2 3">
    <name type="scientific">Pomacea canaliculata</name>
    <name type="common">Golden apple snail</name>
    <dbReference type="NCBI Taxonomy" id="400727"/>
    <lineage>
        <taxon>Eukaryota</taxon>
        <taxon>Metazoa</taxon>
        <taxon>Spiralia</taxon>
        <taxon>Lophotrochozoa</taxon>
        <taxon>Mollusca</taxon>
        <taxon>Gastropoda</taxon>
        <taxon>Caenogastropoda</taxon>
        <taxon>Architaenioglossa</taxon>
        <taxon>Ampullarioidea</taxon>
        <taxon>Ampullariidae</taxon>
        <taxon>Pomacea</taxon>
    </lineage>
</organism>
<evidence type="ECO:0000313" key="3">
    <source>
        <dbReference type="Proteomes" id="UP000245119"/>
    </source>
</evidence>
<accession>A0A2T7NDM2</accession>
<dbReference type="EMBL" id="PZQS01000013">
    <property type="protein sequence ID" value="PVD19242.1"/>
    <property type="molecule type" value="Genomic_DNA"/>
</dbReference>
<feature type="compositionally biased region" description="Polar residues" evidence="1">
    <location>
        <begin position="133"/>
        <end position="145"/>
    </location>
</feature>
<reference evidence="2 3" key="1">
    <citation type="submission" date="2018-04" db="EMBL/GenBank/DDBJ databases">
        <title>The genome of golden apple snail Pomacea canaliculata provides insight into stress tolerance and invasive adaptation.</title>
        <authorList>
            <person name="Liu C."/>
            <person name="Liu B."/>
            <person name="Ren Y."/>
            <person name="Zhang Y."/>
            <person name="Wang H."/>
            <person name="Li S."/>
            <person name="Jiang F."/>
            <person name="Yin L."/>
            <person name="Zhang G."/>
            <person name="Qian W."/>
            <person name="Fan W."/>
        </authorList>
    </citation>
    <scope>NUCLEOTIDE SEQUENCE [LARGE SCALE GENOMIC DNA]</scope>
    <source>
        <strain evidence="2">SZHN2017</strain>
        <tissue evidence="2">Muscle</tissue>
    </source>
</reference>
<evidence type="ECO:0000256" key="1">
    <source>
        <dbReference type="SAM" id="MobiDB-lite"/>
    </source>
</evidence>
<keyword evidence="3" id="KW-1185">Reference proteome</keyword>
<dbReference type="Proteomes" id="UP000245119">
    <property type="component" value="Linkage Group LG13"/>
</dbReference>
<comment type="caution">
    <text evidence="2">The sequence shown here is derived from an EMBL/GenBank/DDBJ whole genome shotgun (WGS) entry which is preliminary data.</text>
</comment>
<evidence type="ECO:0000313" key="2">
    <source>
        <dbReference type="EMBL" id="PVD19242.1"/>
    </source>
</evidence>
<protein>
    <submittedName>
        <fullName evidence="2">Uncharacterized protein</fullName>
    </submittedName>
</protein>
<name>A0A2T7NDM2_POMCA</name>